<dbReference type="PANTHER" id="PTHR46730">
    <property type="entry name" value="POLYCYSTIN-1"/>
    <property type="match status" value="1"/>
</dbReference>
<evidence type="ECO:0000256" key="1">
    <source>
        <dbReference type="ARBA" id="ARBA00004141"/>
    </source>
</evidence>
<keyword evidence="3" id="KW-0677">Repeat</keyword>
<dbReference type="AlphaFoldDB" id="A0A840CI48"/>
<dbReference type="Pfam" id="PF16820">
    <property type="entry name" value="PKD_3"/>
    <property type="match status" value="2"/>
</dbReference>
<dbReference type="PANTHER" id="PTHR46730:SF4">
    <property type="entry name" value="POLYCYSTIC KIDNEY DISEASE PROTEIN 1-LIKE 1"/>
    <property type="match status" value="1"/>
</dbReference>
<dbReference type="EMBL" id="JACIEP010000004">
    <property type="protein sequence ID" value="MBB4035640.1"/>
    <property type="molecule type" value="Genomic_DNA"/>
</dbReference>
<dbReference type="GO" id="GO:0005886">
    <property type="term" value="C:plasma membrane"/>
    <property type="evidence" value="ECO:0007669"/>
    <property type="project" value="TreeGrafter"/>
</dbReference>
<comment type="subcellular location">
    <subcellularLocation>
        <location evidence="1">Membrane</location>
        <topology evidence="1">Multi-pass membrane protein</topology>
    </subcellularLocation>
</comment>
<dbReference type="RefSeq" id="WP_183306564.1">
    <property type="nucleotide sequence ID" value="NZ_JACIEP010000004.1"/>
</dbReference>
<accession>A0A840CI48</accession>
<dbReference type="Proteomes" id="UP000555103">
    <property type="component" value="Unassembled WGS sequence"/>
</dbReference>
<feature type="domain" description="PKD" evidence="6">
    <location>
        <begin position="140"/>
        <end position="199"/>
    </location>
</feature>
<evidence type="ECO:0000256" key="5">
    <source>
        <dbReference type="ARBA" id="ARBA00023136"/>
    </source>
</evidence>
<sequence>MNKKNYLIRLMLLLVLFAGCSDNEEEEILAPVISGIEDKYIVLAGDELELTPIIANDNSSTYSWQIDGKKVASTMKYTYKATTEGSYTLVFKAVNKGGSAQKETSVTVVERDSPPVISDLEEKYTIDANTELKLSPSIVSGSEVTYSWLLEDEEVANTKEYTFKVSQPGKYRLLLKATNKEGTTEKELTILVNGESANAETSVYSIISLEAPSFLTNSENVEWEILNSPSELCRLSGTKTKTPMFIAAKEGEYQLQVTDGEIKSTMKIIVKKSVSKQTAYISKVFDYLPAPGQFVNTLPEYTEGDTQEDMVKKANEWLVGEDAWMITLGGWGGYVIIGFDHTIVNVSGKRDFRINGNAFGANNGRPGAPFGGSCEPGIIMVAYDKNKNGKPDDDEWYEIKGSSNFSSEKEPWYSYAVENGNDTKVYRDYQMTYYKPTKEDPEINGEPDNPNAYMTIEKYIRWEDNKSNSGYKVKNVYHQQTYYPAWVKDNQLTFKGIRLPENGINEGQYVPGINEGSTYFVLYGFNYGYVDNYPNIHDNSGIDIDWAIDKNGNKVDLPGIDFVKIYNGVNQENGWLGESSTEVERGEDLHMLGKSINTINE</sequence>
<dbReference type="GO" id="GO:0005261">
    <property type="term" value="F:monoatomic cation channel activity"/>
    <property type="evidence" value="ECO:0007669"/>
    <property type="project" value="TreeGrafter"/>
</dbReference>
<evidence type="ECO:0000256" key="3">
    <source>
        <dbReference type="ARBA" id="ARBA00022737"/>
    </source>
</evidence>
<dbReference type="InterPro" id="IPR041696">
    <property type="entry name" value="PKD_3"/>
</dbReference>
<evidence type="ECO:0000313" key="8">
    <source>
        <dbReference type="Proteomes" id="UP000555103"/>
    </source>
</evidence>
<keyword evidence="2" id="KW-0812">Transmembrane</keyword>
<keyword evidence="8" id="KW-1185">Reference proteome</keyword>
<keyword evidence="4" id="KW-1133">Transmembrane helix</keyword>
<dbReference type="InterPro" id="IPR013783">
    <property type="entry name" value="Ig-like_fold"/>
</dbReference>
<evidence type="ECO:0000256" key="2">
    <source>
        <dbReference type="ARBA" id="ARBA00022692"/>
    </source>
</evidence>
<gene>
    <name evidence="7" type="ORF">GGR21_001533</name>
</gene>
<organism evidence="7 8">
    <name type="scientific">Dysgonomonas hofstadii</name>
    <dbReference type="NCBI Taxonomy" id="637886"/>
    <lineage>
        <taxon>Bacteria</taxon>
        <taxon>Pseudomonadati</taxon>
        <taxon>Bacteroidota</taxon>
        <taxon>Bacteroidia</taxon>
        <taxon>Bacteroidales</taxon>
        <taxon>Dysgonomonadaceae</taxon>
        <taxon>Dysgonomonas</taxon>
    </lineage>
</organism>
<dbReference type="Gene3D" id="2.60.40.10">
    <property type="entry name" value="Immunoglobulins"/>
    <property type="match status" value="1"/>
</dbReference>
<dbReference type="InterPro" id="IPR022409">
    <property type="entry name" value="PKD/Chitinase_dom"/>
</dbReference>
<evidence type="ECO:0000256" key="4">
    <source>
        <dbReference type="ARBA" id="ARBA00022989"/>
    </source>
</evidence>
<dbReference type="SUPFAM" id="SSF49299">
    <property type="entry name" value="PKD domain"/>
    <property type="match status" value="2"/>
</dbReference>
<proteinExistence type="predicted"/>
<evidence type="ECO:0000259" key="6">
    <source>
        <dbReference type="PROSITE" id="PS50093"/>
    </source>
</evidence>
<dbReference type="InterPro" id="IPR035986">
    <property type="entry name" value="PKD_dom_sf"/>
</dbReference>
<evidence type="ECO:0000313" key="7">
    <source>
        <dbReference type="EMBL" id="MBB4035640.1"/>
    </source>
</evidence>
<dbReference type="PROSITE" id="PS50093">
    <property type="entry name" value="PKD"/>
    <property type="match status" value="1"/>
</dbReference>
<dbReference type="GO" id="GO:0006816">
    <property type="term" value="P:calcium ion transport"/>
    <property type="evidence" value="ECO:0007669"/>
    <property type="project" value="TreeGrafter"/>
</dbReference>
<reference evidence="7 8" key="1">
    <citation type="submission" date="2020-08" db="EMBL/GenBank/DDBJ databases">
        <title>Genomic Encyclopedia of Type Strains, Phase IV (KMG-IV): sequencing the most valuable type-strain genomes for metagenomic binning, comparative biology and taxonomic classification.</title>
        <authorList>
            <person name="Goeker M."/>
        </authorList>
    </citation>
    <scope>NUCLEOTIDE SEQUENCE [LARGE SCALE GENOMIC DNA]</scope>
    <source>
        <strain evidence="7 8">DSM 104969</strain>
    </source>
</reference>
<dbReference type="SMART" id="SM00089">
    <property type="entry name" value="PKD"/>
    <property type="match status" value="2"/>
</dbReference>
<name>A0A840CI48_9BACT</name>
<dbReference type="InterPro" id="IPR000601">
    <property type="entry name" value="PKD_dom"/>
</dbReference>
<keyword evidence="5" id="KW-0472">Membrane</keyword>
<comment type="caution">
    <text evidence="7">The sequence shown here is derived from an EMBL/GenBank/DDBJ whole genome shotgun (WGS) entry which is preliminary data.</text>
</comment>
<protein>
    <recommendedName>
        <fullName evidence="6">PKD domain-containing protein</fullName>
    </recommendedName>
</protein>
<dbReference type="PROSITE" id="PS51257">
    <property type="entry name" value="PROKAR_LIPOPROTEIN"/>
    <property type="match status" value="1"/>
</dbReference>